<comment type="caution">
    <text evidence="21">The sequence shown here is derived from an EMBL/GenBank/DDBJ whole genome shotgun (WGS) entry which is preliminary data.</text>
</comment>
<dbReference type="SUPFAM" id="SSF55874">
    <property type="entry name" value="ATPase domain of HSP90 chaperone/DNA topoisomerase II/histidine kinase"/>
    <property type="match status" value="1"/>
</dbReference>
<dbReference type="CDD" id="cd17546">
    <property type="entry name" value="REC_hyHK_CKI1_RcsC-like"/>
    <property type="match status" value="1"/>
</dbReference>
<keyword evidence="22" id="KW-1185">Reference proteome</keyword>
<evidence type="ECO:0000256" key="16">
    <source>
        <dbReference type="ARBA" id="ARBA00074306"/>
    </source>
</evidence>
<keyword evidence="8 18" id="KW-0812">Transmembrane</keyword>
<evidence type="ECO:0000256" key="18">
    <source>
        <dbReference type="SAM" id="Phobius"/>
    </source>
</evidence>
<keyword evidence="9" id="KW-0547">Nucleotide-binding</keyword>
<keyword evidence="6" id="KW-1003">Cell membrane</keyword>
<evidence type="ECO:0000256" key="9">
    <source>
        <dbReference type="ARBA" id="ARBA00022741"/>
    </source>
</evidence>
<evidence type="ECO:0000256" key="3">
    <source>
        <dbReference type="ARBA" id="ARBA00006402"/>
    </source>
</evidence>
<dbReference type="RefSeq" id="WP_120467244.1">
    <property type="nucleotide sequence ID" value="NZ_RAYQ01000003.1"/>
</dbReference>
<dbReference type="Gene3D" id="1.20.120.160">
    <property type="entry name" value="HPT domain"/>
    <property type="match status" value="1"/>
</dbReference>
<dbReference type="AlphaFoldDB" id="A0A3A9AQE2"/>
<evidence type="ECO:0000256" key="1">
    <source>
        <dbReference type="ARBA" id="ARBA00000085"/>
    </source>
</evidence>
<evidence type="ECO:0000256" key="5">
    <source>
        <dbReference type="ARBA" id="ARBA00018672"/>
    </source>
</evidence>
<dbReference type="GO" id="GO:0005524">
    <property type="term" value="F:ATP binding"/>
    <property type="evidence" value="ECO:0007669"/>
    <property type="project" value="UniProtKB-KW"/>
</dbReference>
<evidence type="ECO:0000256" key="17">
    <source>
        <dbReference type="PROSITE-ProRule" id="PRU00169"/>
    </source>
</evidence>
<dbReference type="InterPro" id="IPR035965">
    <property type="entry name" value="PAS-like_dom_sf"/>
</dbReference>
<name>A0A3A9AQE2_9FIRM</name>
<evidence type="ECO:0000259" key="20">
    <source>
        <dbReference type="PROSITE" id="PS50110"/>
    </source>
</evidence>
<evidence type="ECO:0000256" key="8">
    <source>
        <dbReference type="ARBA" id="ARBA00022692"/>
    </source>
</evidence>
<dbReference type="Pfam" id="PF02518">
    <property type="entry name" value="HATPase_c"/>
    <property type="match status" value="1"/>
</dbReference>
<dbReference type="PROSITE" id="PS50109">
    <property type="entry name" value="HIS_KIN"/>
    <property type="match status" value="1"/>
</dbReference>
<feature type="transmembrane region" description="Helical" evidence="18">
    <location>
        <begin position="94"/>
        <end position="112"/>
    </location>
</feature>
<dbReference type="CDD" id="cd00082">
    <property type="entry name" value="HisKA"/>
    <property type="match status" value="1"/>
</dbReference>
<dbReference type="Gene3D" id="1.10.287.130">
    <property type="match status" value="1"/>
</dbReference>
<dbReference type="Gene3D" id="3.40.50.2300">
    <property type="match status" value="1"/>
</dbReference>
<keyword evidence="10" id="KW-0418">Kinase</keyword>
<dbReference type="InterPro" id="IPR031621">
    <property type="entry name" value="HisKA_7TM"/>
</dbReference>
<dbReference type="SUPFAM" id="SSF55785">
    <property type="entry name" value="PYP-like sensor domain (PAS domain)"/>
    <property type="match status" value="1"/>
</dbReference>
<proteinExistence type="inferred from homology"/>
<comment type="catalytic activity">
    <reaction evidence="1">
        <text>ATP + protein L-histidine = ADP + protein N-phospho-L-histidine.</text>
        <dbReference type="EC" id="2.7.13.3"/>
    </reaction>
</comment>
<dbReference type="CDD" id="cd16922">
    <property type="entry name" value="HATPase_EvgS-ArcB-TorS-like"/>
    <property type="match status" value="1"/>
</dbReference>
<evidence type="ECO:0000256" key="11">
    <source>
        <dbReference type="ARBA" id="ARBA00022840"/>
    </source>
</evidence>
<feature type="transmembrane region" description="Helical" evidence="18">
    <location>
        <begin position="141"/>
        <end position="165"/>
    </location>
</feature>
<dbReference type="GO" id="GO:0005886">
    <property type="term" value="C:plasma membrane"/>
    <property type="evidence" value="ECO:0007669"/>
    <property type="project" value="UniProtKB-SubCell"/>
</dbReference>
<comment type="similarity">
    <text evidence="3">In the N-terminal section; belongs to the phytochrome family.</text>
</comment>
<evidence type="ECO:0000256" key="10">
    <source>
        <dbReference type="ARBA" id="ARBA00022777"/>
    </source>
</evidence>
<evidence type="ECO:0000256" key="13">
    <source>
        <dbReference type="ARBA" id="ARBA00023012"/>
    </source>
</evidence>
<evidence type="ECO:0000256" key="4">
    <source>
        <dbReference type="ARBA" id="ARBA00012438"/>
    </source>
</evidence>
<dbReference type="PRINTS" id="PR00344">
    <property type="entry name" value="BCTRLSENSOR"/>
</dbReference>
<dbReference type="EC" id="2.7.13.3" evidence="4"/>
<keyword evidence="13" id="KW-0902">Two-component regulatory system</keyword>
<dbReference type="InterPro" id="IPR004358">
    <property type="entry name" value="Sig_transdc_His_kin-like_C"/>
</dbReference>
<dbReference type="InterPro" id="IPR036097">
    <property type="entry name" value="HisK_dim/P_sf"/>
</dbReference>
<keyword evidence="11" id="KW-0067">ATP-binding</keyword>
<reference evidence="21 22" key="1">
    <citation type="submission" date="2018-09" db="EMBL/GenBank/DDBJ databases">
        <title>Murine metabolic-syndrome-specific gut microbial biobank.</title>
        <authorList>
            <person name="Liu C."/>
        </authorList>
    </citation>
    <scope>NUCLEOTIDE SEQUENCE [LARGE SCALE GENOMIC DNA]</scope>
    <source>
        <strain evidence="21 22">0.1xD8-82</strain>
    </source>
</reference>
<dbReference type="InterPro" id="IPR011006">
    <property type="entry name" value="CheY-like_superfamily"/>
</dbReference>
<sequence>MVNLVILLEFLGISLIVIALILLLNGEGAREQKLLIFIMCGSLVQNVGYLLELRAPTVEAAMTALIVENVGSTFVPLFYCWFIYIYCYVTPPRALLRILGAIGFLSLLTVFFDRYGLFYREVQWVADANGFYHVDISYGPLYAFFLFSRIIVPYTLCMLTLIHAVRERSDKQVNRQYFTILGISTLPVIVLIAYVCKLANVYDFTPVTLAISMSMVVIVVWSRRNYDFRHLAAEKVLESMGDGVIALDAHDRLVSYNRAAADIFTCLPAHKLGENIRVVEDFKEEMLSEDAPWSFSINGQHYESHSKHIKDENGKVQGCVILILDMTDIKAYINEIKRVRRQAEKASIAKSEFLANMSHEIRTPMNAIIGMNEIIMEESEDTEICNYARDVQSAAKSLLAIINDILDLSKVEAGKMELVNVNYYLKDMADEIIGMMDMAASQQGLILKYECDETIPCRYKGDDGRIKQILINILSNAIKFTKKGYVRAYITGKPGENENEELLTFHVEDTGCGIREEDLDKIFEDFRQVDSKRNRSAEGTGLGLAIVKNLVELMKGTIKVESTYGKGTIVTITIPQEIVDKQPVSQMPEAPQVERKMTDMFTAPGVKVLIVDDNVINRKVARGFLKNYSFDLDEAESGPEAIELVRATRYDLIFMDHMMPGMDGIEAVEIIRTKCGENGTAPVIVALTANAMEGMRELFLEHGFQDFIAKPLDRRELNRLLLRQVPEKYRQSTDAESESRPLNPETFRIDGVDMNVAMQYYSGDEAGFVDLLDLYCADGKRKTRLLCELVESDILRYQIEVHGLKSASANIGAMDVSNIARAQENAAAQGEREFILEQFPLLMAKYETLLANIEQFLEKYRQDNDVKEKLPGIPIGELRKQTETALEELKHFRSRECAEKVEAILLHELPKEMQERFGQIQEQLRLYEDDNAEELLGQVIGILKEEENQK</sequence>
<evidence type="ECO:0000256" key="2">
    <source>
        <dbReference type="ARBA" id="ARBA00004651"/>
    </source>
</evidence>
<dbReference type="FunFam" id="3.30.565.10:FF:000010">
    <property type="entry name" value="Sensor histidine kinase RcsC"/>
    <property type="match status" value="1"/>
</dbReference>
<organism evidence="21 22">
    <name type="scientific">Parablautia intestinalis</name>
    <dbReference type="NCBI Taxonomy" id="2320100"/>
    <lineage>
        <taxon>Bacteria</taxon>
        <taxon>Bacillati</taxon>
        <taxon>Bacillota</taxon>
        <taxon>Clostridia</taxon>
        <taxon>Lachnospirales</taxon>
        <taxon>Lachnospiraceae</taxon>
        <taxon>Parablautia</taxon>
    </lineage>
</organism>
<dbReference type="SUPFAM" id="SSF47226">
    <property type="entry name" value="Histidine-containing phosphotransfer domain, HPT domain"/>
    <property type="match status" value="1"/>
</dbReference>
<dbReference type="InterPro" id="IPR036890">
    <property type="entry name" value="HATPase_C_sf"/>
</dbReference>
<evidence type="ECO:0000256" key="15">
    <source>
        <dbReference type="ARBA" id="ARBA00024867"/>
    </source>
</evidence>
<keyword evidence="12 18" id="KW-1133">Transmembrane helix</keyword>
<dbReference type="Gene3D" id="3.30.565.10">
    <property type="entry name" value="Histidine kinase-like ATPase, C-terminal domain"/>
    <property type="match status" value="1"/>
</dbReference>
<comment type="subcellular location">
    <subcellularLocation>
        <location evidence="2">Cell membrane</location>
        <topology evidence="2">Multi-pass membrane protein</topology>
    </subcellularLocation>
</comment>
<dbReference type="Gene3D" id="3.30.450.20">
    <property type="entry name" value="PAS domain"/>
    <property type="match status" value="1"/>
</dbReference>
<dbReference type="SMART" id="SM00448">
    <property type="entry name" value="REC"/>
    <property type="match status" value="1"/>
</dbReference>
<dbReference type="Proteomes" id="UP000280696">
    <property type="component" value="Unassembled WGS sequence"/>
</dbReference>
<evidence type="ECO:0000256" key="7">
    <source>
        <dbReference type="ARBA" id="ARBA00022553"/>
    </source>
</evidence>
<dbReference type="OrthoDB" id="9811620at2"/>
<protein>
    <recommendedName>
        <fullName evidence="16">Circadian input-output histidine kinase CikA</fullName>
        <ecNumber evidence="4">2.7.13.3</ecNumber>
    </recommendedName>
    <alternativeName>
        <fullName evidence="5">Stage 0 sporulation protein A homolog</fullName>
    </alternativeName>
</protein>
<feature type="modified residue" description="4-aspartylphosphate" evidence="17">
    <location>
        <position position="656"/>
    </location>
</feature>
<gene>
    <name evidence="21" type="ORF">D7V94_04675</name>
</gene>
<comment type="function">
    <text evidence="15">May play the central regulatory role in sporulation. It may be an element of the effector pathway responsible for the activation of sporulation genes in response to nutritional stress. Spo0A may act in concert with spo0H (a sigma factor) to control the expression of some genes that are critical to the sporulation process.</text>
</comment>
<dbReference type="InterPro" id="IPR003661">
    <property type="entry name" value="HisK_dim/P_dom"/>
</dbReference>
<evidence type="ECO:0000256" key="14">
    <source>
        <dbReference type="ARBA" id="ARBA00023136"/>
    </source>
</evidence>
<evidence type="ECO:0000256" key="6">
    <source>
        <dbReference type="ARBA" id="ARBA00022475"/>
    </source>
</evidence>
<dbReference type="PROSITE" id="PS50110">
    <property type="entry name" value="RESPONSE_REGULATORY"/>
    <property type="match status" value="1"/>
</dbReference>
<evidence type="ECO:0000259" key="19">
    <source>
        <dbReference type="PROSITE" id="PS50109"/>
    </source>
</evidence>
<keyword evidence="7 17" id="KW-0597">Phosphoprotein</keyword>
<dbReference type="EMBL" id="RAYQ01000003">
    <property type="protein sequence ID" value="RKI93264.1"/>
    <property type="molecule type" value="Genomic_DNA"/>
</dbReference>
<dbReference type="Pfam" id="PF00072">
    <property type="entry name" value="Response_reg"/>
    <property type="match status" value="1"/>
</dbReference>
<dbReference type="SMART" id="SM00387">
    <property type="entry name" value="HATPase_c"/>
    <property type="match status" value="1"/>
</dbReference>
<dbReference type="Pfam" id="PF16927">
    <property type="entry name" value="HisKA_7TM"/>
    <property type="match status" value="1"/>
</dbReference>
<dbReference type="SUPFAM" id="SSF47384">
    <property type="entry name" value="Homodimeric domain of signal transducing histidine kinase"/>
    <property type="match status" value="1"/>
</dbReference>
<feature type="domain" description="Response regulatory" evidence="20">
    <location>
        <begin position="607"/>
        <end position="725"/>
    </location>
</feature>
<dbReference type="SUPFAM" id="SSF52172">
    <property type="entry name" value="CheY-like"/>
    <property type="match status" value="1"/>
</dbReference>
<keyword evidence="10" id="KW-0808">Transferase</keyword>
<feature type="transmembrane region" description="Helical" evidence="18">
    <location>
        <begin position="6"/>
        <end position="25"/>
    </location>
</feature>
<dbReference type="PANTHER" id="PTHR45339">
    <property type="entry name" value="HYBRID SIGNAL TRANSDUCTION HISTIDINE KINASE J"/>
    <property type="match status" value="1"/>
</dbReference>
<feature type="transmembrane region" description="Helical" evidence="18">
    <location>
        <begin position="177"/>
        <end position="195"/>
    </location>
</feature>
<dbReference type="SMART" id="SM00388">
    <property type="entry name" value="HisKA"/>
    <property type="match status" value="1"/>
</dbReference>
<dbReference type="InterPro" id="IPR001789">
    <property type="entry name" value="Sig_transdc_resp-reg_receiver"/>
</dbReference>
<dbReference type="Pfam" id="PF00512">
    <property type="entry name" value="HisKA"/>
    <property type="match status" value="1"/>
</dbReference>
<dbReference type="InterPro" id="IPR036641">
    <property type="entry name" value="HPT_dom_sf"/>
</dbReference>
<keyword evidence="14 18" id="KW-0472">Membrane</keyword>
<evidence type="ECO:0000313" key="21">
    <source>
        <dbReference type="EMBL" id="RKI93264.1"/>
    </source>
</evidence>
<dbReference type="InterPro" id="IPR003594">
    <property type="entry name" value="HATPase_dom"/>
</dbReference>
<dbReference type="InterPro" id="IPR005467">
    <property type="entry name" value="His_kinase_dom"/>
</dbReference>
<feature type="transmembrane region" description="Helical" evidence="18">
    <location>
        <begin position="63"/>
        <end position="87"/>
    </location>
</feature>
<feature type="transmembrane region" description="Helical" evidence="18">
    <location>
        <begin position="34"/>
        <end position="51"/>
    </location>
</feature>
<evidence type="ECO:0000256" key="12">
    <source>
        <dbReference type="ARBA" id="ARBA00022989"/>
    </source>
</evidence>
<dbReference type="GO" id="GO:0000155">
    <property type="term" value="F:phosphorelay sensor kinase activity"/>
    <property type="evidence" value="ECO:0007669"/>
    <property type="project" value="InterPro"/>
</dbReference>
<dbReference type="PANTHER" id="PTHR45339:SF1">
    <property type="entry name" value="HYBRID SIGNAL TRANSDUCTION HISTIDINE KINASE J"/>
    <property type="match status" value="1"/>
</dbReference>
<evidence type="ECO:0000313" key="22">
    <source>
        <dbReference type="Proteomes" id="UP000280696"/>
    </source>
</evidence>
<feature type="domain" description="Histidine kinase" evidence="19">
    <location>
        <begin position="356"/>
        <end position="578"/>
    </location>
</feature>
<accession>A0A3A9AQE2</accession>